<dbReference type="AlphaFoldDB" id="A0A8H7RN58"/>
<organism evidence="1 2">
    <name type="scientific">Mucor saturninus</name>
    <dbReference type="NCBI Taxonomy" id="64648"/>
    <lineage>
        <taxon>Eukaryota</taxon>
        <taxon>Fungi</taxon>
        <taxon>Fungi incertae sedis</taxon>
        <taxon>Mucoromycota</taxon>
        <taxon>Mucoromycotina</taxon>
        <taxon>Mucoromycetes</taxon>
        <taxon>Mucorales</taxon>
        <taxon>Mucorineae</taxon>
        <taxon>Mucoraceae</taxon>
        <taxon>Mucor</taxon>
    </lineage>
</organism>
<keyword evidence="2" id="KW-1185">Reference proteome</keyword>
<name>A0A8H7RN58_9FUNG</name>
<dbReference type="EMBL" id="JAEPRD010000005">
    <property type="protein sequence ID" value="KAG2212683.1"/>
    <property type="molecule type" value="Genomic_DNA"/>
</dbReference>
<evidence type="ECO:0000313" key="2">
    <source>
        <dbReference type="Proteomes" id="UP000603453"/>
    </source>
</evidence>
<comment type="caution">
    <text evidence="1">The sequence shown here is derived from an EMBL/GenBank/DDBJ whole genome shotgun (WGS) entry which is preliminary data.</text>
</comment>
<sequence>MGALLKEEKEVLQVKEEEEEEHISHVDQDDWFMGDVTMDRRLTSGQDYHYNKATFPVSNKLTTSSADYFLYFLTVEFISDVVLHNINRHALISSGPQQLLDPLYRIRRFLDAFNTTLAKDLTPGSGMPNLQKVPRKPHPIGQEFKTLADHDTYCIIQLDTICDHVERLFEIPGLTPRKWLAFCWSWIAFKHAGSQGDLLASSSVAMSKSDHNGHNIFACFFEVKKAKVLVSSCSSSIPSNVPHAYKLNNG</sequence>
<proteinExistence type="predicted"/>
<protein>
    <submittedName>
        <fullName evidence="1">Uncharacterized protein</fullName>
    </submittedName>
</protein>
<dbReference type="Proteomes" id="UP000603453">
    <property type="component" value="Unassembled WGS sequence"/>
</dbReference>
<evidence type="ECO:0000313" key="1">
    <source>
        <dbReference type="EMBL" id="KAG2212683.1"/>
    </source>
</evidence>
<dbReference type="OrthoDB" id="2409026at2759"/>
<accession>A0A8H7RN58</accession>
<reference evidence="1" key="1">
    <citation type="submission" date="2020-12" db="EMBL/GenBank/DDBJ databases">
        <title>Metabolic potential, ecology and presence of endohyphal bacteria is reflected in genomic diversity of Mucoromycotina.</title>
        <authorList>
            <person name="Muszewska A."/>
            <person name="Okrasinska A."/>
            <person name="Steczkiewicz K."/>
            <person name="Drgas O."/>
            <person name="Orlowska M."/>
            <person name="Perlinska-Lenart U."/>
            <person name="Aleksandrzak-Piekarczyk T."/>
            <person name="Szatraj K."/>
            <person name="Zielenkiewicz U."/>
            <person name="Pilsyk S."/>
            <person name="Malc E."/>
            <person name="Mieczkowski P."/>
            <person name="Kruszewska J.S."/>
            <person name="Biernat P."/>
            <person name="Pawlowska J."/>
        </authorList>
    </citation>
    <scope>NUCLEOTIDE SEQUENCE</scope>
    <source>
        <strain evidence="1">WA0000017839</strain>
    </source>
</reference>
<gene>
    <name evidence="1" type="ORF">INT47_000660</name>
</gene>